<dbReference type="Gene3D" id="2.180.10.10">
    <property type="entry name" value="RHS repeat-associated core"/>
    <property type="match status" value="1"/>
</dbReference>
<dbReference type="OrthoDB" id="5458729at2"/>
<reference evidence="3 4" key="1">
    <citation type="submission" date="2013-05" db="EMBL/GenBank/DDBJ databases">
        <title>Genome assembly of Chondromyces apiculatus DSM 436.</title>
        <authorList>
            <person name="Sharma G."/>
            <person name="Khatri I."/>
            <person name="Kaur C."/>
            <person name="Mayilraj S."/>
            <person name="Subramanian S."/>
        </authorList>
    </citation>
    <scope>NUCLEOTIDE SEQUENCE [LARGE SCALE GENOMIC DNA]</scope>
    <source>
        <strain evidence="3 4">DSM 436</strain>
    </source>
</reference>
<dbReference type="eggNOG" id="COG3209">
    <property type="taxonomic scope" value="Bacteria"/>
</dbReference>
<evidence type="ECO:0000313" key="4">
    <source>
        <dbReference type="Proteomes" id="UP000019678"/>
    </source>
</evidence>
<dbReference type="Pfam" id="PF25023">
    <property type="entry name" value="TEN_YD-shell"/>
    <property type="match status" value="1"/>
</dbReference>
<organism evidence="3 4">
    <name type="scientific">Chondromyces apiculatus DSM 436</name>
    <dbReference type="NCBI Taxonomy" id="1192034"/>
    <lineage>
        <taxon>Bacteria</taxon>
        <taxon>Pseudomonadati</taxon>
        <taxon>Myxococcota</taxon>
        <taxon>Polyangia</taxon>
        <taxon>Polyangiales</taxon>
        <taxon>Polyangiaceae</taxon>
        <taxon>Chondromyces</taxon>
    </lineage>
</organism>
<evidence type="ECO:0000259" key="2">
    <source>
        <dbReference type="Pfam" id="PF25023"/>
    </source>
</evidence>
<keyword evidence="1" id="KW-0677">Repeat</keyword>
<name>A0A017THG6_9BACT</name>
<proteinExistence type="predicted"/>
<dbReference type="Proteomes" id="UP000019678">
    <property type="component" value="Unassembled WGS sequence"/>
</dbReference>
<keyword evidence="4" id="KW-1185">Reference proteome</keyword>
<sequence length="51" mass="5508">MLEGIDDDGFGRVLLDTSPGFQPFGFAGGLYDPETDLVRFGARDDDADIGR</sequence>
<gene>
    <name evidence="3" type="ORF">CAP_4973</name>
</gene>
<dbReference type="EMBL" id="ASRX01000004">
    <property type="protein sequence ID" value="EYF08357.1"/>
    <property type="molecule type" value="Genomic_DNA"/>
</dbReference>
<dbReference type="RefSeq" id="WP_156040443.1">
    <property type="nucleotide sequence ID" value="NZ_ASRX01000004.1"/>
</dbReference>
<evidence type="ECO:0000313" key="3">
    <source>
        <dbReference type="EMBL" id="EYF08357.1"/>
    </source>
</evidence>
<accession>A0A017THG6</accession>
<evidence type="ECO:0000256" key="1">
    <source>
        <dbReference type="ARBA" id="ARBA00022737"/>
    </source>
</evidence>
<protein>
    <recommendedName>
        <fullName evidence="2">Teneurin-like YD-shell domain-containing protein</fullName>
    </recommendedName>
</protein>
<dbReference type="AlphaFoldDB" id="A0A017THG6"/>
<comment type="caution">
    <text evidence="3">The sequence shown here is derived from an EMBL/GenBank/DDBJ whole genome shotgun (WGS) entry which is preliminary data.</text>
</comment>
<dbReference type="STRING" id="1192034.CAP_4973"/>
<feature type="domain" description="Teneurin-like YD-shell" evidence="2">
    <location>
        <begin position="8"/>
        <end position="51"/>
    </location>
</feature>
<dbReference type="InterPro" id="IPR056823">
    <property type="entry name" value="TEN-like_YD-shell"/>
</dbReference>